<evidence type="ECO:0000313" key="2">
    <source>
        <dbReference type="EMBL" id="TFK00004.1"/>
    </source>
</evidence>
<keyword evidence="3" id="KW-1185">Reference proteome</keyword>
<dbReference type="EMBL" id="QXTE01000293">
    <property type="protein sequence ID" value="TFK00004.1"/>
    <property type="molecule type" value="Genomic_DNA"/>
</dbReference>
<sequence>MTHLRSQLAKPAGDSGRFGACALCFGFFMREEESERVQLKHRFVHPTPHRPALPAPGTARSSSTIAPFGAGTIRSRNVQRLARLGPDPPTEAPYPSVGPLQPPPRK</sequence>
<name>A0A4D9DYR7_9SAUR</name>
<evidence type="ECO:0000256" key="1">
    <source>
        <dbReference type="SAM" id="MobiDB-lite"/>
    </source>
</evidence>
<evidence type="ECO:0000313" key="3">
    <source>
        <dbReference type="Proteomes" id="UP000297703"/>
    </source>
</evidence>
<reference evidence="2 3" key="1">
    <citation type="submission" date="2019-04" db="EMBL/GenBank/DDBJ databases">
        <title>Draft genome of the big-headed turtle Platysternon megacephalum.</title>
        <authorList>
            <person name="Gong S."/>
        </authorList>
    </citation>
    <scope>NUCLEOTIDE SEQUENCE [LARGE SCALE GENOMIC DNA]</scope>
    <source>
        <strain evidence="2">DO16091913</strain>
        <tissue evidence="2">Muscle</tissue>
    </source>
</reference>
<dbReference type="AlphaFoldDB" id="A0A4D9DYR7"/>
<protein>
    <submittedName>
        <fullName evidence="2">E3 ubiquitin-protein ligase DTX4</fullName>
    </submittedName>
</protein>
<dbReference type="Proteomes" id="UP000297703">
    <property type="component" value="Unassembled WGS sequence"/>
</dbReference>
<organism evidence="2 3">
    <name type="scientific">Platysternon megacephalum</name>
    <name type="common">big-headed turtle</name>
    <dbReference type="NCBI Taxonomy" id="55544"/>
    <lineage>
        <taxon>Eukaryota</taxon>
        <taxon>Metazoa</taxon>
        <taxon>Chordata</taxon>
        <taxon>Craniata</taxon>
        <taxon>Vertebrata</taxon>
        <taxon>Euteleostomi</taxon>
        <taxon>Archelosauria</taxon>
        <taxon>Testudinata</taxon>
        <taxon>Testudines</taxon>
        <taxon>Cryptodira</taxon>
        <taxon>Durocryptodira</taxon>
        <taxon>Testudinoidea</taxon>
        <taxon>Platysternidae</taxon>
        <taxon>Platysternon</taxon>
    </lineage>
</organism>
<reference evidence="2 3" key="2">
    <citation type="submission" date="2019-04" db="EMBL/GenBank/DDBJ databases">
        <title>The genome sequence of big-headed turtle.</title>
        <authorList>
            <person name="Gong S."/>
        </authorList>
    </citation>
    <scope>NUCLEOTIDE SEQUENCE [LARGE SCALE GENOMIC DNA]</scope>
    <source>
        <strain evidence="2">DO16091913</strain>
        <tissue evidence="2">Muscle</tissue>
    </source>
</reference>
<accession>A0A4D9DYR7</accession>
<proteinExistence type="predicted"/>
<gene>
    <name evidence="2" type="ORF">DR999_PMT17930</name>
</gene>
<comment type="caution">
    <text evidence="2">The sequence shown here is derived from an EMBL/GenBank/DDBJ whole genome shotgun (WGS) entry which is preliminary data.</text>
</comment>
<feature type="region of interest" description="Disordered" evidence="1">
    <location>
        <begin position="47"/>
        <end position="106"/>
    </location>
</feature>